<dbReference type="OrthoDB" id="390336at2"/>
<sequence>MKKLLAILGALGLTTTGATAVVACKSSNSNTPTVSKKSISDVNVEDPQTIADDTKTYADLNKDKTIINLVIDAINKVLGLTRNQVTSADFELTNAQTGTDKQAAGTAVEFIVTAKDSSSIIKDNFKFINTLAAPAKKSISDVNVEDPQTVADDTKTYADLNKDKTIINLVIDAINKALGLTRNQVTSADFELTNAQTGTDKQVAGTAVEFIVTAKDSSSIIKDNFKFINTLAAPAKKSISDVNVEDPQTVADDTKTYADLNADQTIINLVIDAINKALGLTRNQVTSADFELTNAQTGTDKQVAGTAVEFIVTAKDSSSIIKDNFKFIDTLAAPAKKSISDVNVEDPQTVADDTKTYADLNADQTIINLVIDAINKALGLTRNQVTSADFELTNAQTGTDKQVAGTAVEFIVTAKDSSSIIKDNFKFIDTLAAPAKKSISDVNVEDPQTVADDTKTYADLNADQTIINLVIDAINKALGLTRNQVTSADFELTNTQTGTDKQVAGTAVEFIVTAKDSSSIIKDNFKFIDTLAAPAKKVFLIN</sequence>
<dbReference type="KEGG" id="scr:SCHRY_v1c03470"/>
<protein>
    <submittedName>
        <fullName evidence="2">Uncharacterized protein</fullName>
    </submittedName>
</protein>
<dbReference type="NCBIfam" id="NF038028">
    <property type="entry name" value="spiralin_repeat"/>
    <property type="match status" value="5"/>
</dbReference>
<dbReference type="Pfam" id="PF05215">
    <property type="entry name" value="Spiralin"/>
    <property type="match status" value="5"/>
</dbReference>
<feature type="chain" id="PRO_5004379978" evidence="1">
    <location>
        <begin position="21"/>
        <end position="542"/>
    </location>
</feature>
<keyword evidence="3" id="KW-1185">Reference proteome</keyword>
<dbReference type="InterPro" id="IPR054816">
    <property type="entry name" value="Lipoprotein_mollicutes-type_CS"/>
</dbReference>
<dbReference type="EMBL" id="CP005077">
    <property type="protein sequence ID" value="AGM24932.1"/>
    <property type="molecule type" value="Genomic_DNA"/>
</dbReference>
<dbReference type="PATRIC" id="fig|1276227.3.peg.347"/>
<reference evidence="2 3" key="1">
    <citation type="journal article" date="2013" name="Genome Biol. Evol.">
        <title>Complete genomes of two dipteran-associated spiroplasmas provided insights into the origin, dynamics, and impacts of viral invasion in spiroplasma.</title>
        <authorList>
            <person name="Ku C."/>
            <person name="Lo W.S."/>
            <person name="Chen L.L."/>
            <person name="Kuo C.H."/>
        </authorList>
    </citation>
    <scope>NUCLEOTIDE SEQUENCE [LARGE SCALE GENOMIC DNA]</scope>
    <source>
        <strain evidence="2 3">DF-1</strain>
    </source>
</reference>
<proteinExistence type="predicted"/>
<dbReference type="Proteomes" id="UP000013964">
    <property type="component" value="Chromosome"/>
</dbReference>
<keyword evidence="1" id="KW-0732">Signal</keyword>
<evidence type="ECO:0000313" key="2">
    <source>
        <dbReference type="EMBL" id="AGM24932.1"/>
    </source>
</evidence>
<dbReference type="GO" id="GO:0016020">
    <property type="term" value="C:membrane"/>
    <property type="evidence" value="ECO:0007669"/>
    <property type="project" value="InterPro"/>
</dbReference>
<feature type="signal peptide" evidence="1">
    <location>
        <begin position="1"/>
        <end position="20"/>
    </location>
</feature>
<dbReference type="PROSITE" id="PS51257">
    <property type="entry name" value="PROKAR_LIPOPROTEIN"/>
    <property type="match status" value="1"/>
</dbReference>
<evidence type="ECO:0000313" key="3">
    <source>
        <dbReference type="Proteomes" id="UP000013964"/>
    </source>
</evidence>
<dbReference type="InterPro" id="IPR007880">
    <property type="entry name" value="Spiralin"/>
</dbReference>
<name>R4U0W0_9MOLU</name>
<accession>R4U0W0</accession>
<dbReference type="STRING" id="1276227.SCHRY_v1c03470"/>
<organism evidence="2 3">
    <name type="scientific">Spiroplasma chrysopicola DF-1</name>
    <dbReference type="NCBI Taxonomy" id="1276227"/>
    <lineage>
        <taxon>Bacteria</taxon>
        <taxon>Bacillati</taxon>
        <taxon>Mycoplasmatota</taxon>
        <taxon>Mollicutes</taxon>
        <taxon>Entomoplasmatales</taxon>
        <taxon>Spiroplasmataceae</taxon>
        <taxon>Spiroplasma</taxon>
    </lineage>
</organism>
<dbReference type="NCBIfam" id="NF038029">
    <property type="entry name" value="LP_plasma"/>
    <property type="match status" value="1"/>
</dbReference>
<dbReference type="HOGENOM" id="CLU_514723_0_0_14"/>
<gene>
    <name evidence="2" type="ORF">SCHRY_v1c03470</name>
</gene>
<dbReference type="RefSeq" id="WP_016338758.1">
    <property type="nucleotide sequence ID" value="NC_021280.1"/>
</dbReference>
<evidence type="ECO:0000256" key="1">
    <source>
        <dbReference type="SAM" id="SignalP"/>
    </source>
</evidence>
<dbReference type="AlphaFoldDB" id="R4U0W0"/>